<feature type="transmembrane region" description="Helical" evidence="8">
    <location>
        <begin position="210"/>
        <end position="232"/>
    </location>
</feature>
<dbReference type="OrthoDB" id="40134at2759"/>
<feature type="domain" description="Amino acid transporter transmembrane" evidence="9">
    <location>
        <begin position="55"/>
        <end position="334"/>
    </location>
</feature>
<dbReference type="GO" id="GO:0016020">
    <property type="term" value="C:membrane"/>
    <property type="evidence" value="ECO:0007669"/>
    <property type="project" value="UniProtKB-SubCell"/>
</dbReference>
<keyword evidence="6 8" id="KW-0472">Membrane</keyword>
<proteinExistence type="predicted"/>
<name>A0A8X7Q4Q4_BRACI</name>
<dbReference type="InterPro" id="IPR013057">
    <property type="entry name" value="AA_transpt_TM"/>
</dbReference>
<evidence type="ECO:0000313" key="10">
    <source>
        <dbReference type="EMBL" id="KAG2262360.1"/>
    </source>
</evidence>
<feature type="transmembrane region" description="Helical" evidence="8">
    <location>
        <begin position="366"/>
        <end position="387"/>
    </location>
</feature>
<keyword evidence="2" id="KW-0813">Transport</keyword>
<gene>
    <name evidence="10" type="ORF">Bca52824_069439</name>
</gene>
<dbReference type="AlphaFoldDB" id="A0A8X7Q4Q4"/>
<feature type="domain" description="Amino acid transporter transmembrane" evidence="9">
    <location>
        <begin position="350"/>
        <end position="423"/>
    </location>
</feature>
<evidence type="ECO:0000256" key="3">
    <source>
        <dbReference type="ARBA" id="ARBA00022692"/>
    </source>
</evidence>
<feature type="transmembrane region" description="Helical" evidence="8">
    <location>
        <begin position="91"/>
        <end position="113"/>
    </location>
</feature>
<organism evidence="10 11">
    <name type="scientific">Brassica carinata</name>
    <name type="common">Ethiopian mustard</name>
    <name type="synonym">Abyssinian cabbage</name>
    <dbReference type="NCBI Taxonomy" id="52824"/>
    <lineage>
        <taxon>Eukaryota</taxon>
        <taxon>Viridiplantae</taxon>
        <taxon>Streptophyta</taxon>
        <taxon>Embryophyta</taxon>
        <taxon>Tracheophyta</taxon>
        <taxon>Spermatophyta</taxon>
        <taxon>Magnoliopsida</taxon>
        <taxon>eudicotyledons</taxon>
        <taxon>Gunneridae</taxon>
        <taxon>Pentapetalae</taxon>
        <taxon>rosids</taxon>
        <taxon>malvids</taxon>
        <taxon>Brassicales</taxon>
        <taxon>Brassicaceae</taxon>
        <taxon>Brassiceae</taxon>
        <taxon>Brassica</taxon>
    </lineage>
</organism>
<protein>
    <recommendedName>
        <fullName evidence="9">Amino acid transporter transmembrane domain-containing protein</fullName>
    </recommendedName>
</protein>
<evidence type="ECO:0000256" key="6">
    <source>
        <dbReference type="ARBA" id="ARBA00023136"/>
    </source>
</evidence>
<keyword evidence="5 8" id="KW-1133">Transmembrane helix</keyword>
<dbReference type="GO" id="GO:0006865">
    <property type="term" value="P:amino acid transport"/>
    <property type="evidence" value="ECO:0007669"/>
    <property type="project" value="UniProtKB-KW"/>
</dbReference>
<comment type="caution">
    <text evidence="10">The sequence shown here is derived from an EMBL/GenBank/DDBJ whole genome shotgun (WGS) entry which is preliminary data.</text>
</comment>
<comment type="subcellular location">
    <subcellularLocation>
        <location evidence="1">Membrane</location>
    </subcellularLocation>
</comment>
<evidence type="ECO:0000256" key="4">
    <source>
        <dbReference type="ARBA" id="ARBA00022970"/>
    </source>
</evidence>
<evidence type="ECO:0000313" key="11">
    <source>
        <dbReference type="Proteomes" id="UP000886595"/>
    </source>
</evidence>
<feature type="transmembrane region" description="Helical" evidence="8">
    <location>
        <begin position="407"/>
        <end position="431"/>
    </location>
</feature>
<evidence type="ECO:0000256" key="8">
    <source>
        <dbReference type="SAM" id="Phobius"/>
    </source>
</evidence>
<evidence type="ECO:0000256" key="5">
    <source>
        <dbReference type="ARBA" id="ARBA00022989"/>
    </source>
</evidence>
<accession>A0A8X7Q4Q4</accession>
<feature type="transmembrane region" description="Helical" evidence="8">
    <location>
        <begin position="185"/>
        <end position="203"/>
    </location>
</feature>
<feature type="transmembrane region" description="Helical" evidence="8">
    <location>
        <begin position="343"/>
        <end position="359"/>
    </location>
</feature>
<dbReference type="PANTHER" id="PTHR48017">
    <property type="entry name" value="OS05G0424000 PROTEIN-RELATED"/>
    <property type="match status" value="1"/>
</dbReference>
<dbReference type="Proteomes" id="UP000886595">
    <property type="component" value="Unassembled WGS sequence"/>
</dbReference>
<sequence length="472" mass="52156">MSGEKQAEEAIVVSGVSEAGDDGAGGKVEDTTAEDINPGDAGDGDGFSMKSFLWHGGSAWDAWFSCASNQVAQVLLTLPYSFSQLGMLSGILLQIFYGLMGSWTAYLISVLYVEYRARMEKQEAKSFKNHVIQWFEVLDGLLGPYWKAAGLAFNCTFLLFGSVIQLIACASNIYYINDRLDKRTWTYIFGACCATTVFIPSFHNYRIWSFLGLAMTTYTAWYLTIAAFLHGQAEGVTHSGPTKLVLYFTGATNILYTFGGHAVTVEIMHAMWKPRKFKSIYLMATLYVFTLTLPSASAVYWAFGDQLLNHSNAFSLLPKTRFRDAAVILMLIHQHMSKSDREAAGGGSHMVLAIIFPFFGPINSAVGALLVSFTVYIIPALAHMLTYRTASARRNAAEKPPFFLPSWSGVYVINAFVVVWVLVLGFGFGGWASMTNFIRQIDTFGLFAKCYQCKSPIPPPPPTPVTGNHHRR</sequence>
<evidence type="ECO:0000256" key="2">
    <source>
        <dbReference type="ARBA" id="ARBA00022448"/>
    </source>
</evidence>
<feature type="region of interest" description="Disordered" evidence="7">
    <location>
        <begin position="16"/>
        <end position="42"/>
    </location>
</feature>
<feature type="transmembrane region" description="Helical" evidence="8">
    <location>
        <begin position="280"/>
        <end position="303"/>
    </location>
</feature>
<evidence type="ECO:0000259" key="9">
    <source>
        <dbReference type="Pfam" id="PF01490"/>
    </source>
</evidence>
<dbReference type="EMBL" id="JAAMPC010000014">
    <property type="protein sequence ID" value="KAG2262360.1"/>
    <property type="molecule type" value="Genomic_DNA"/>
</dbReference>
<keyword evidence="3 8" id="KW-0812">Transmembrane</keyword>
<reference evidence="10 11" key="1">
    <citation type="submission" date="2020-02" db="EMBL/GenBank/DDBJ databases">
        <authorList>
            <person name="Ma Q."/>
            <person name="Huang Y."/>
            <person name="Song X."/>
            <person name="Pei D."/>
        </authorList>
    </citation>
    <scope>NUCLEOTIDE SEQUENCE [LARGE SCALE GENOMIC DNA]</scope>
    <source>
        <strain evidence="10">Sxm20200214</strain>
        <tissue evidence="10">Leaf</tissue>
    </source>
</reference>
<evidence type="ECO:0000256" key="1">
    <source>
        <dbReference type="ARBA" id="ARBA00004370"/>
    </source>
</evidence>
<feature type="transmembrane region" description="Helical" evidence="8">
    <location>
        <begin position="151"/>
        <end position="173"/>
    </location>
</feature>
<keyword evidence="11" id="KW-1185">Reference proteome</keyword>
<feature type="transmembrane region" description="Helical" evidence="8">
    <location>
        <begin position="244"/>
        <end position="268"/>
    </location>
</feature>
<evidence type="ECO:0000256" key="7">
    <source>
        <dbReference type="SAM" id="MobiDB-lite"/>
    </source>
</evidence>
<keyword evidence="4" id="KW-0029">Amino-acid transport</keyword>
<dbReference type="Pfam" id="PF01490">
    <property type="entry name" value="Aa_trans"/>
    <property type="match status" value="2"/>
</dbReference>